<comment type="caution">
    <text evidence="2">The sequence shown here is derived from an EMBL/GenBank/DDBJ whole genome shotgun (WGS) entry which is preliminary data.</text>
</comment>
<evidence type="ECO:0000313" key="2">
    <source>
        <dbReference type="EMBL" id="KAH9627721.1"/>
    </source>
</evidence>
<organism evidence="2 3">
    <name type="scientific">Spodoptera exigua</name>
    <name type="common">Beet armyworm</name>
    <name type="synonym">Noctua fulgens</name>
    <dbReference type="NCBI Taxonomy" id="7107"/>
    <lineage>
        <taxon>Eukaryota</taxon>
        <taxon>Metazoa</taxon>
        <taxon>Ecdysozoa</taxon>
        <taxon>Arthropoda</taxon>
        <taxon>Hexapoda</taxon>
        <taxon>Insecta</taxon>
        <taxon>Pterygota</taxon>
        <taxon>Neoptera</taxon>
        <taxon>Endopterygota</taxon>
        <taxon>Lepidoptera</taxon>
        <taxon>Glossata</taxon>
        <taxon>Ditrysia</taxon>
        <taxon>Noctuoidea</taxon>
        <taxon>Noctuidae</taxon>
        <taxon>Amphipyrinae</taxon>
        <taxon>Spodoptera</taxon>
    </lineage>
</organism>
<dbReference type="InterPro" id="IPR036236">
    <property type="entry name" value="Znf_C2H2_sf"/>
</dbReference>
<name>A0A922S7J3_SPOEX</name>
<dbReference type="Proteomes" id="UP000814243">
    <property type="component" value="Unassembled WGS sequence"/>
</dbReference>
<proteinExistence type="predicted"/>
<feature type="domain" description="C2H2-type" evidence="1">
    <location>
        <begin position="81"/>
        <end position="101"/>
    </location>
</feature>
<dbReference type="EMBL" id="JACEFF010000941">
    <property type="protein sequence ID" value="KAH9627721.1"/>
    <property type="molecule type" value="Genomic_DNA"/>
</dbReference>
<gene>
    <name evidence="2" type="ORF">HF086_017264</name>
</gene>
<protein>
    <recommendedName>
        <fullName evidence="1">C2H2-type domain-containing protein</fullName>
    </recommendedName>
</protein>
<dbReference type="InterPro" id="IPR013087">
    <property type="entry name" value="Znf_C2H2_type"/>
</dbReference>
<dbReference type="SMART" id="SM00355">
    <property type="entry name" value="ZnF_C2H2"/>
    <property type="match status" value="2"/>
</dbReference>
<evidence type="ECO:0000313" key="3">
    <source>
        <dbReference type="Proteomes" id="UP000814243"/>
    </source>
</evidence>
<reference evidence="2" key="1">
    <citation type="journal article" date="2021" name="G3 (Bethesda)">
        <title>Genome and transcriptome analysis of the beet armyworm Spodoptera exigua reveals targets for pest control. .</title>
        <authorList>
            <person name="Simon S."/>
            <person name="Breeschoten T."/>
            <person name="Jansen H.J."/>
            <person name="Dirks R.P."/>
            <person name="Schranz M.E."/>
            <person name="Ros V.I.D."/>
        </authorList>
    </citation>
    <scope>NUCLEOTIDE SEQUENCE</scope>
    <source>
        <strain evidence="2">TB_SE_WUR_2020</strain>
    </source>
</reference>
<dbReference type="Gene3D" id="3.30.160.60">
    <property type="entry name" value="Classic Zinc Finger"/>
    <property type="match status" value="1"/>
</dbReference>
<sequence length="131" mass="15490">MAEATNTVFIDVASSSQFVIADTTEEQKDVVVEELEEQPQQEVIVGQPRRIHCPECDRYTAETEEKMLRHIRKKHRGENPFQCYMCDYSTYNKILFEEHVSGMQENVLFKNISRTPLYNTRYRKGNEETRH</sequence>
<dbReference type="AlphaFoldDB" id="A0A922S7J3"/>
<dbReference type="SUPFAM" id="SSF57667">
    <property type="entry name" value="beta-beta-alpha zinc fingers"/>
    <property type="match status" value="1"/>
</dbReference>
<accession>A0A922S7J3</accession>
<evidence type="ECO:0000259" key="1">
    <source>
        <dbReference type="SMART" id="SM00355"/>
    </source>
</evidence>
<feature type="domain" description="C2H2-type" evidence="1">
    <location>
        <begin position="51"/>
        <end position="75"/>
    </location>
</feature>